<dbReference type="GO" id="GO:0005829">
    <property type="term" value="C:cytosol"/>
    <property type="evidence" value="ECO:0007669"/>
    <property type="project" value="TreeGrafter"/>
</dbReference>
<dbReference type="PANTHER" id="PTHR11728">
    <property type="entry name" value="GLYCEROL-3-PHOSPHATE DEHYDROGENASE"/>
    <property type="match status" value="1"/>
</dbReference>
<evidence type="ECO:0000256" key="10">
    <source>
        <dbReference type="ARBA" id="ARBA00066687"/>
    </source>
</evidence>
<evidence type="ECO:0000256" key="5">
    <source>
        <dbReference type="ARBA" id="ARBA00023027"/>
    </source>
</evidence>
<dbReference type="Proteomes" id="UP000298017">
    <property type="component" value="Unassembled WGS sequence"/>
</dbReference>
<dbReference type="Gene3D" id="3.40.50.720">
    <property type="entry name" value="NAD(P)-binding Rossmann-like Domain"/>
    <property type="match status" value="1"/>
</dbReference>
<comment type="catalytic activity">
    <reaction evidence="9">
        <text>sn-glycerol 3-phosphate + NADP(+) = dihydroxyacetone phosphate + NADPH + H(+)</text>
        <dbReference type="Rhea" id="RHEA:11096"/>
        <dbReference type="ChEBI" id="CHEBI:15378"/>
        <dbReference type="ChEBI" id="CHEBI:57597"/>
        <dbReference type="ChEBI" id="CHEBI:57642"/>
        <dbReference type="ChEBI" id="CHEBI:57783"/>
        <dbReference type="ChEBI" id="CHEBI:58349"/>
        <dbReference type="EC" id="1.1.1.94"/>
    </reaction>
    <physiologicalReaction direction="right-to-left" evidence="9">
        <dbReference type="Rhea" id="RHEA:11098"/>
    </physiologicalReaction>
</comment>
<dbReference type="InterPro" id="IPR011128">
    <property type="entry name" value="G3P_DH_NAD-dep_N"/>
</dbReference>
<feature type="domain" description="Glycerol-3-phosphate dehydrogenase NAD-dependent N-terminal" evidence="18">
    <location>
        <begin position="11"/>
        <end position="181"/>
    </location>
</feature>
<dbReference type="SUPFAM" id="SSF48179">
    <property type="entry name" value="6-phosphogluconate dehydrogenase C-terminal domain-like"/>
    <property type="match status" value="1"/>
</dbReference>
<dbReference type="GeneID" id="93233207"/>
<evidence type="ECO:0000256" key="11">
    <source>
        <dbReference type="ARBA" id="ARBA00069372"/>
    </source>
</evidence>
<dbReference type="RefSeq" id="WP_019308947.1">
    <property type="nucleotide sequence ID" value="NZ_CP097204.1"/>
</dbReference>
<dbReference type="GO" id="GO:0046168">
    <property type="term" value="P:glycerol-3-phosphate catabolic process"/>
    <property type="evidence" value="ECO:0007669"/>
    <property type="project" value="InterPro"/>
</dbReference>
<dbReference type="GO" id="GO:0047952">
    <property type="term" value="F:glycerol-3-phosphate dehydrogenase [NAD(P)+] activity"/>
    <property type="evidence" value="ECO:0007669"/>
    <property type="project" value="UniProtKB-UniRule"/>
</dbReference>
<dbReference type="AlphaFoldDB" id="A0AAX2SHH6"/>
<feature type="binding site" evidence="16">
    <location>
        <position position="161"/>
    </location>
    <ligand>
        <name>NAD(+)</name>
        <dbReference type="ChEBI" id="CHEBI:57540"/>
    </ligand>
</feature>
<feature type="binding site" evidence="13">
    <location>
        <position position="62"/>
    </location>
    <ligand>
        <name>NADPH</name>
        <dbReference type="ChEBI" id="CHEBI:57783"/>
    </ligand>
</feature>
<evidence type="ECO:0000256" key="9">
    <source>
        <dbReference type="ARBA" id="ARBA00052716"/>
    </source>
</evidence>
<accession>A0AAX2SHH6</accession>
<evidence type="ECO:0000256" key="6">
    <source>
        <dbReference type="ARBA" id="ARBA00023098"/>
    </source>
</evidence>
<reference evidence="20 21" key="1">
    <citation type="submission" date="2019-03" db="EMBL/GenBank/DDBJ databases">
        <title>Genome Sequencing and Assembly of Various Microbes Isolated from Alder Root Nodule.</title>
        <authorList>
            <person name="Swanson E."/>
            <person name="Sevigny J.L."/>
            <person name="Pesce C."/>
            <person name="Davis I."/>
            <person name="Kleiner V."/>
            <person name="Tisa L."/>
        </authorList>
    </citation>
    <scope>NUCLEOTIDE SEQUENCE [LARGE SCALE GENOMIC DNA]</scope>
    <source>
        <strain evidence="20 21">4R-31</strain>
    </source>
</reference>
<name>A0AAX2SHH6_KOCRH</name>
<feature type="binding site" evidence="13">
    <location>
        <position position="157"/>
    </location>
    <ligand>
        <name>sn-glycerol 3-phosphate</name>
        <dbReference type="ChEBI" id="CHEBI:57597"/>
    </ligand>
</feature>
<comment type="catalytic activity">
    <reaction evidence="13">
        <text>sn-glycerol 3-phosphate + NAD(+) = dihydroxyacetone phosphate + NADH + H(+)</text>
        <dbReference type="Rhea" id="RHEA:11092"/>
        <dbReference type="ChEBI" id="CHEBI:15378"/>
        <dbReference type="ChEBI" id="CHEBI:57540"/>
        <dbReference type="ChEBI" id="CHEBI:57597"/>
        <dbReference type="ChEBI" id="CHEBI:57642"/>
        <dbReference type="ChEBI" id="CHEBI:57945"/>
        <dbReference type="EC" id="1.1.1.94"/>
    </reaction>
</comment>
<keyword evidence="8 13" id="KW-1208">Phospholipid metabolism</keyword>
<evidence type="ECO:0000256" key="3">
    <source>
        <dbReference type="ARBA" id="ARBA00022857"/>
    </source>
</evidence>
<dbReference type="Pfam" id="PF01210">
    <property type="entry name" value="NAD_Gly3P_dh_N"/>
    <property type="match status" value="1"/>
</dbReference>
<proteinExistence type="inferred from homology"/>
<feature type="binding site" evidence="13">
    <location>
        <position position="212"/>
    </location>
    <ligand>
        <name>sn-glycerol 3-phosphate</name>
        <dbReference type="ChEBI" id="CHEBI:57597"/>
    </ligand>
</feature>
<dbReference type="EC" id="1.1.1.94" evidence="10 13"/>
<feature type="binding site" evidence="13">
    <location>
        <position position="119"/>
    </location>
    <ligand>
        <name>sn-glycerol 3-phosphate</name>
        <dbReference type="ChEBI" id="CHEBI:57597"/>
    </ligand>
</feature>
<feature type="binding site" evidence="13">
    <location>
        <position position="265"/>
    </location>
    <ligand>
        <name>sn-glycerol 3-phosphate</name>
        <dbReference type="ChEBI" id="CHEBI:57597"/>
    </ligand>
</feature>
<dbReference type="InterPro" id="IPR006168">
    <property type="entry name" value="G3P_DH_NAD-dep"/>
</dbReference>
<dbReference type="FunFam" id="1.10.1040.10:FF:000001">
    <property type="entry name" value="Glycerol-3-phosphate dehydrogenase [NAD(P)+]"/>
    <property type="match status" value="1"/>
</dbReference>
<evidence type="ECO:0000256" key="15">
    <source>
        <dbReference type="PIRSR" id="PIRSR000114-2"/>
    </source>
</evidence>
<dbReference type="GO" id="GO:0008654">
    <property type="term" value="P:phospholipid biosynthetic process"/>
    <property type="evidence" value="ECO:0007669"/>
    <property type="project" value="UniProtKB-KW"/>
</dbReference>
<evidence type="ECO:0000256" key="2">
    <source>
        <dbReference type="ARBA" id="ARBA00022516"/>
    </source>
</evidence>
<dbReference type="InterPro" id="IPR008927">
    <property type="entry name" value="6-PGluconate_DH-like_C_sf"/>
</dbReference>
<dbReference type="PIRSF" id="PIRSF000114">
    <property type="entry name" value="Glycerol-3-P_dh"/>
    <property type="match status" value="1"/>
</dbReference>
<feature type="binding site" evidence="13">
    <location>
        <position position="19"/>
    </location>
    <ligand>
        <name>NADPH</name>
        <dbReference type="ChEBI" id="CHEBI:57783"/>
    </ligand>
</feature>
<dbReference type="SUPFAM" id="SSF51735">
    <property type="entry name" value="NAD(P)-binding Rossmann-fold domains"/>
    <property type="match status" value="1"/>
</dbReference>
<organism evidence="20 21">
    <name type="scientific">Kocuria rhizophila</name>
    <dbReference type="NCBI Taxonomy" id="72000"/>
    <lineage>
        <taxon>Bacteria</taxon>
        <taxon>Bacillati</taxon>
        <taxon>Actinomycetota</taxon>
        <taxon>Actinomycetes</taxon>
        <taxon>Micrococcales</taxon>
        <taxon>Micrococcaceae</taxon>
        <taxon>Kocuria</taxon>
    </lineage>
</organism>
<keyword evidence="7 13" id="KW-0594">Phospholipid biosynthesis</keyword>
<keyword evidence="3 13" id="KW-0521">NADP</keyword>
<sequence>MSARPQGPARITVLGAGSWGTTFAKVLADAAVDAGAERTVCLWGRDPEAVERMARERRNERYVPGIDLPAALTVSSDLSEALDGADLVVAAIPAQALRAQLEIAAPAVAPDAVVLSLAKGLESSTGLRMTQVIAEVLAEATGVPEQDWARRTCVLSGPNLAMEIAREEPTASVVAAPEHETAAWVARCCAAPYFRPYTNTDVVGTEIGGLVKNVIALCVGICDGREYGDNSKASVMTRGLAETTRLALALGGRTTTLSGLSGMGDLVATCSSSLSRNHTAGRLLGAGLTLAQVQDAMTQTAEGIKSAPAVLELARRHGVDMPITEAVVSVLRGETPVHELAPRLLGRDLKSEGNTA</sequence>
<dbReference type="NCBIfam" id="NF000942">
    <property type="entry name" value="PRK00094.1-4"/>
    <property type="match status" value="1"/>
</dbReference>
<dbReference type="GO" id="GO:0046167">
    <property type="term" value="P:glycerol-3-phosphate biosynthetic process"/>
    <property type="evidence" value="ECO:0007669"/>
    <property type="project" value="UniProtKB-UniRule"/>
</dbReference>
<dbReference type="Pfam" id="PF07479">
    <property type="entry name" value="NAD_Gly3P_dh_C"/>
    <property type="match status" value="1"/>
</dbReference>
<dbReference type="InterPro" id="IPR006109">
    <property type="entry name" value="G3P_DH_NAD-dep_C"/>
</dbReference>
<feature type="binding site" evidence="16">
    <location>
        <begin position="15"/>
        <end position="20"/>
    </location>
    <ligand>
        <name>NAD(+)</name>
        <dbReference type="ChEBI" id="CHEBI:57540"/>
    </ligand>
</feature>
<evidence type="ECO:0000256" key="1">
    <source>
        <dbReference type="ARBA" id="ARBA00011009"/>
    </source>
</evidence>
<feature type="binding site" evidence="16">
    <location>
        <position position="276"/>
    </location>
    <ligand>
        <name>NAD(+)</name>
        <dbReference type="ChEBI" id="CHEBI:57540"/>
    </ligand>
</feature>
<feature type="binding site" evidence="15">
    <location>
        <position position="119"/>
    </location>
    <ligand>
        <name>substrate</name>
    </ligand>
</feature>
<dbReference type="GO" id="GO:0051287">
    <property type="term" value="F:NAD binding"/>
    <property type="evidence" value="ECO:0007669"/>
    <property type="project" value="InterPro"/>
</dbReference>
<comment type="caution">
    <text evidence="20">The sequence shown here is derived from an EMBL/GenBank/DDBJ whole genome shotgun (WGS) entry which is preliminary data.</text>
</comment>
<evidence type="ECO:0000259" key="18">
    <source>
        <dbReference type="Pfam" id="PF01210"/>
    </source>
</evidence>
<feature type="binding site" evidence="13">
    <location>
        <position position="119"/>
    </location>
    <ligand>
        <name>NADPH</name>
        <dbReference type="ChEBI" id="CHEBI:57783"/>
    </ligand>
</feature>
<dbReference type="GO" id="GO:0006650">
    <property type="term" value="P:glycerophospholipid metabolic process"/>
    <property type="evidence" value="ECO:0007669"/>
    <property type="project" value="UniProtKB-UniRule"/>
</dbReference>
<comment type="pathway">
    <text evidence="13">Membrane lipid metabolism; glycerophospholipid metabolism.</text>
</comment>
<feature type="binding site" evidence="13">
    <location>
        <position position="277"/>
    </location>
    <ligand>
        <name>sn-glycerol 3-phosphate</name>
        <dbReference type="ChEBI" id="CHEBI:57597"/>
    </ligand>
</feature>
<dbReference type="PRINTS" id="PR00077">
    <property type="entry name" value="GPDHDRGNASE"/>
</dbReference>
<evidence type="ECO:0000256" key="12">
    <source>
        <dbReference type="ARBA" id="ARBA00080511"/>
    </source>
</evidence>
<dbReference type="Gene3D" id="1.10.1040.10">
    <property type="entry name" value="N-(1-d-carboxylethyl)-l-norvaline Dehydrogenase, domain 2"/>
    <property type="match status" value="1"/>
</dbReference>
<feature type="binding site" evidence="13">
    <location>
        <position position="18"/>
    </location>
    <ligand>
        <name>NADPH</name>
        <dbReference type="ChEBI" id="CHEBI:57783"/>
    </ligand>
</feature>
<feature type="domain" description="Glycerol-3-phosphate dehydrogenase NAD-dependent C-terminal" evidence="19">
    <location>
        <begin position="201"/>
        <end position="340"/>
    </location>
</feature>
<feature type="binding site" evidence="13">
    <location>
        <position position="161"/>
    </location>
    <ligand>
        <name>NADPH</name>
        <dbReference type="ChEBI" id="CHEBI:57783"/>
    </ligand>
</feature>
<dbReference type="FunFam" id="3.40.50.720:FF:000019">
    <property type="entry name" value="Glycerol-3-phosphate dehydrogenase [NAD(P)+]"/>
    <property type="match status" value="1"/>
</dbReference>
<protein>
    <recommendedName>
        <fullName evidence="11 13">Glycerol-3-phosphate dehydrogenase [NAD(P)+]</fullName>
        <ecNumber evidence="10 13">1.1.1.94</ecNumber>
    </recommendedName>
    <alternativeName>
        <fullName evidence="13">NAD(P)(+)-dependent glycerol-3-phosphate dehydrogenase</fullName>
    </alternativeName>
    <alternativeName>
        <fullName evidence="12 13">NAD(P)H-dependent dihydroxyacetone-phosphate reductase</fullName>
    </alternativeName>
</protein>
<keyword evidence="21" id="KW-1185">Reference proteome</keyword>
<feature type="active site" description="Proton acceptor" evidence="13 14">
    <location>
        <position position="212"/>
    </location>
</feature>
<gene>
    <name evidence="13" type="primary">gpsA</name>
    <name evidence="20" type="ORF">E4P33_02265</name>
</gene>
<evidence type="ECO:0000256" key="13">
    <source>
        <dbReference type="HAMAP-Rule" id="MF_00394"/>
    </source>
</evidence>
<comment type="similarity">
    <text evidence="1 13 17">Belongs to the NAD-dependent glycerol-3-phosphate dehydrogenase family.</text>
</comment>
<evidence type="ECO:0000313" key="20">
    <source>
        <dbReference type="EMBL" id="TFI03345.1"/>
    </source>
</evidence>
<feature type="binding site" evidence="15">
    <location>
        <begin position="276"/>
        <end position="277"/>
    </location>
    <ligand>
        <name>substrate</name>
    </ligand>
</feature>
<feature type="binding site" evidence="13">
    <location>
        <position position="276"/>
    </location>
    <ligand>
        <name>NADPH</name>
        <dbReference type="ChEBI" id="CHEBI:57783"/>
    </ligand>
</feature>
<dbReference type="InterPro" id="IPR013328">
    <property type="entry name" value="6PGD_dom2"/>
</dbReference>
<evidence type="ECO:0000256" key="16">
    <source>
        <dbReference type="PIRSR" id="PIRSR000114-3"/>
    </source>
</evidence>
<dbReference type="InterPro" id="IPR036291">
    <property type="entry name" value="NAD(P)-bd_dom_sf"/>
</dbReference>
<feature type="binding site" evidence="13">
    <location>
        <position position="45"/>
    </location>
    <ligand>
        <name>NADPH</name>
        <dbReference type="ChEBI" id="CHEBI:57783"/>
    </ligand>
</feature>
<evidence type="ECO:0000256" key="14">
    <source>
        <dbReference type="PIRSR" id="PIRSR000114-1"/>
    </source>
</evidence>
<dbReference type="PANTHER" id="PTHR11728:SF1">
    <property type="entry name" value="GLYCEROL-3-PHOSPHATE DEHYDROGENASE [NAD(+)] 2, CHLOROPLASTIC"/>
    <property type="match status" value="1"/>
</dbReference>
<dbReference type="GO" id="GO:0005975">
    <property type="term" value="P:carbohydrate metabolic process"/>
    <property type="evidence" value="ECO:0007669"/>
    <property type="project" value="InterPro"/>
</dbReference>
<dbReference type="EMBL" id="SPNK01000001">
    <property type="protein sequence ID" value="TFI03345.1"/>
    <property type="molecule type" value="Genomic_DNA"/>
</dbReference>
<evidence type="ECO:0000256" key="8">
    <source>
        <dbReference type="ARBA" id="ARBA00023264"/>
    </source>
</evidence>
<keyword evidence="2 13" id="KW-0444">Lipid biosynthesis</keyword>
<evidence type="ECO:0000256" key="4">
    <source>
        <dbReference type="ARBA" id="ARBA00023002"/>
    </source>
</evidence>
<keyword evidence="6 13" id="KW-0443">Lipid metabolism</keyword>
<keyword evidence="5 13" id="KW-0520">NAD</keyword>
<feature type="binding site" evidence="13">
    <location>
        <position position="276"/>
    </location>
    <ligand>
        <name>sn-glycerol 3-phosphate</name>
        <dbReference type="ChEBI" id="CHEBI:57597"/>
    </ligand>
</feature>
<evidence type="ECO:0000256" key="17">
    <source>
        <dbReference type="RuleBase" id="RU000437"/>
    </source>
</evidence>
<comment type="caution">
    <text evidence="13">Lacks conserved residue(s) required for the propagation of feature annotation.</text>
</comment>
<keyword evidence="13" id="KW-0547">Nucleotide-binding</keyword>
<evidence type="ECO:0000259" key="19">
    <source>
        <dbReference type="Pfam" id="PF07479"/>
    </source>
</evidence>
<dbReference type="NCBIfam" id="NF000940">
    <property type="entry name" value="PRK00094.1-2"/>
    <property type="match status" value="1"/>
</dbReference>
<feature type="binding site" evidence="13">
    <location>
        <position position="275"/>
    </location>
    <ligand>
        <name>sn-glycerol 3-phosphate</name>
        <dbReference type="ChEBI" id="CHEBI:57597"/>
    </ligand>
</feature>
<feature type="binding site" evidence="13">
    <location>
        <position position="302"/>
    </location>
    <ligand>
        <name>NADPH</name>
        <dbReference type="ChEBI" id="CHEBI:57783"/>
    </ligand>
</feature>
<evidence type="ECO:0000256" key="7">
    <source>
        <dbReference type="ARBA" id="ARBA00023209"/>
    </source>
</evidence>
<keyword evidence="13" id="KW-0963">Cytoplasm</keyword>
<evidence type="ECO:0000313" key="21">
    <source>
        <dbReference type="Proteomes" id="UP000298017"/>
    </source>
</evidence>
<dbReference type="HAMAP" id="MF_00394">
    <property type="entry name" value="NAD_Glyc3P_dehydrog"/>
    <property type="match status" value="1"/>
</dbReference>
<comment type="subcellular location">
    <subcellularLocation>
        <location evidence="13">Cytoplasm</location>
    </subcellularLocation>
</comment>
<keyword evidence="4 13" id="KW-0560">Oxidoreductase</keyword>
<comment type="function">
    <text evidence="13">Catalyzes the reduction of the glycolytic intermediate dihydroxyacetone phosphate (DHAP) to sn-glycerol 3-phosphate (G3P), the key precursor for phospholipid synthesis.</text>
</comment>